<proteinExistence type="predicted"/>
<accession>A0AAD9P6R5</accession>
<name>A0AAD9P6R5_RIDPI</name>
<protein>
    <submittedName>
        <fullName evidence="2">Uncharacterized protein</fullName>
    </submittedName>
</protein>
<dbReference type="Proteomes" id="UP001209878">
    <property type="component" value="Unassembled WGS sequence"/>
</dbReference>
<organism evidence="2 3">
    <name type="scientific">Ridgeia piscesae</name>
    <name type="common">Tubeworm</name>
    <dbReference type="NCBI Taxonomy" id="27915"/>
    <lineage>
        <taxon>Eukaryota</taxon>
        <taxon>Metazoa</taxon>
        <taxon>Spiralia</taxon>
        <taxon>Lophotrochozoa</taxon>
        <taxon>Annelida</taxon>
        <taxon>Polychaeta</taxon>
        <taxon>Sedentaria</taxon>
        <taxon>Canalipalpata</taxon>
        <taxon>Sabellida</taxon>
        <taxon>Siboglinidae</taxon>
        <taxon>Ridgeia</taxon>
    </lineage>
</organism>
<keyword evidence="1" id="KW-0472">Membrane</keyword>
<keyword evidence="1" id="KW-1133">Transmembrane helix</keyword>
<feature type="transmembrane region" description="Helical" evidence="1">
    <location>
        <begin position="28"/>
        <end position="47"/>
    </location>
</feature>
<reference evidence="2" key="1">
    <citation type="journal article" date="2023" name="Mol. Biol. Evol.">
        <title>Third-Generation Sequencing Reveals the Adaptive Role of the Epigenome in Three Deep-Sea Polychaetes.</title>
        <authorList>
            <person name="Perez M."/>
            <person name="Aroh O."/>
            <person name="Sun Y."/>
            <person name="Lan Y."/>
            <person name="Juniper S.K."/>
            <person name="Young C.R."/>
            <person name="Angers B."/>
            <person name="Qian P.Y."/>
        </authorList>
    </citation>
    <scope>NUCLEOTIDE SEQUENCE</scope>
    <source>
        <strain evidence="2">R07B-5</strain>
    </source>
</reference>
<evidence type="ECO:0000313" key="3">
    <source>
        <dbReference type="Proteomes" id="UP001209878"/>
    </source>
</evidence>
<evidence type="ECO:0000313" key="2">
    <source>
        <dbReference type="EMBL" id="KAK2189169.1"/>
    </source>
</evidence>
<dbReference type="EMBL" id="JAODUO010000113">
    <property type="protein sequence ID" value="KAK2189169.1"/>
    <property type="molecule type" value="Genomic_DNA"/>
</dbReference>
<sequence length="123" mass="14264">MLVILYLSSSRLISPLHQTPLHVTTSQSLTLLLLLLFHHFTFFLPFIRRQFGGRVNGSIVLQCLNRSLRHHLCLSSLLLLYIRPLISYSHGLFLYLRRLCFCSISHPLTALLLLHRFYGFISS</sequence>
<dbReference type="AlphaFoldDB" id="A0AAD9P6R5"/>
<keyword evidence="1" id="KW-0812">Transmembrane</keyword>
<gene>
    <name evidence="2" type="ORF">NP493_114g05059</name>
</gene>
<comment type="caution">
    <text evidence="2">The sequence shown here is derived from an EMBL/GenBank/DDBJ whole genome shotgun (WGS) entry which is preliminary data.</text>
</comment>
<evidence type="ECO:0000256" key="1">
    <source>
        <dbReference type="SAM" id="Phobius"/>
    </source>
</evidence>
<keyword evidence="3" id="KW-1185">Reference proteome</keyword>